<name>A0A0R3WWW0_HYDTA</name>
<comment type="similarity">
    <text evidence="1 4">Belongs to the annexin family.</text>
</comment>
<organism evidence="7">
    <name type="scientific">Hydatigena taeniaeformis</name>
    <name type="common">Feline tapeworm</name>
    <name type="synonym">Taenia taeniaeformis</name>
    <dbReference type="NCBI Taxonomy" id="6205"/>
    <lineage>
        <taxon>Eukaryota</taxon>
        <taxon>Metazoa</taxon>
        <taxon>Spiralia</taxon>
        <taxon>Lophotrochozoa</taxon>
        <taxon>Platyhelminthes</taxon>
        <taxon>Cestoda</taxon>
        <taxon>Eucestoda</taxon>
        <taxon>Cyclophyllidea</taxon>
        <taxon>Taeniidae</taxon>
        <taxon>Hydatigera</taxon>
    </lineage>
</organism>
<dbReference type="PANTHER" id="PTHR10502">
    <property type="entry name" value="ANNEXIN"/>
    <property type="match status" value="1"/>
</dbReference>
<dbReference type="GO" id="GO:0001786">
    <property type="term" value="F:phosphatidylserine binding"/>
    <property type="evidence" value="ECO:0007669"/>
    <property type="project" value="TreeGrafter"/>
</dbReference>
<dbReference type="GO" id="GO:0005737">
    <property type="term" value="C:cytoplasm"/>
    <property type="evidence" value="ECO:0007669"/>
    <property type="project" value="TreeGrafter"/>
</dbReference>
<comment type="domain">
    <text evidence="4">A pair of annexin repeats may form one binding site for calcium and phospholipid.</text>
</comment>
<proteinExistence type="inferred from homology"/>
<sequence length="78" mass="8692">MAAVDLRLLLVAQLYNSMHGLGTDERALSRIIAIRSEIDLATLKVLYQQKIGRSLAEMVKSDTTSDYRSLLLTLLGEK</sequence>
<reference evidence="5 6" key="2">
    <citation type="submission" date="2018-11" db="EMBL/GenBank/DDBJ databases">
        <authorList>
            <consortium name="Pathogen Informatics"/>
        </authorList>
    </citation>
    <scope>NUCLEOTIDE SEQUENCE [LARGE SCALE GENOMIC DNA]</scope>
</reference>
<evidence type="ECO:0000256" key="1">
    <source>
        <dbReference type="ARBA" id="ARBA00007831"/>
    </source>
</evidence>
<keyword evidence="6" id="KW-1185">Reference proteome</keyword>
<keyword evidence="4" id="KW-0106">Calcium</keyword>
<reference evidence="7" key="1">
    <citation type="submission" date="2017-02" db="UniProtKB">
        <authorList>
            <consortium name="WormBaseParasite"/>
        </authorList>
    </citation>
    <scope>IDENTIFICATION</scope>
</reference>
<evidence type="ECO:0000256" key="4">
    <source>
        <dbReference type="RuleBase" id="RU003540"/>
    </source>
</evidence>
<dbReference type="PRINTS" id="PR00196">
    <property type="entry name" value="ANNEXIN"/>
</dbReference>
<dbReference type="GO" id="GO:0005634">
    <property type="term" value="C:nucleus"/>
    <property type="evidence" value="ECO:0007669"/>
    <property type="project" value="TreeGrafter"/>
</dbReference>
<dbReference type="InterPro" id="IPR037104">
    <property type="entry name" value="Annexin_sf"/>
</dbReference>
<dbReference type="InterPro" id="IPR018252">
    <property type="entry name" value="Annexin_repeat_CS"/>
</dbReference>
<evidence type="ECO:0000313" key="5">
    <source>
        <dbReference type="EMBL" id="VDM26539.1"/>
    </source>
</evidence>
<dbReference type="AlphaFoldDB" id="A0A0R3WWW0"/>
<dbReference type="GO" id="GO:0005886">
    <property type="term" value="C:plasma membrane"/>
    <property type="evidence" value="ECO:0007669"/>
    <property type="project" value="TreeGrafter"/>
</dbReference>
<keyword evidence="3 4" id="KW-0041">Annexin</keyword>
<dbReference type="Pfam" id="PF00191">
    <property type="entry name" value="Annexin"/>
    <property type="match status" value="1"/>
</dbReference>
<protein>
    <recommendedName>
        <fullName evidence="4">Annexin</fullName>
    </recommendedName>
</protein>
<dbReference type="Proteomes" id="UP000274429">
    <property type="component" value="Unassembled WGS sequence"/>
</dbReference>
<dbReference type="EMBL" id="UYWX01006704">
    <property type="protein sequence ID" value="VDM26539.1"/>
    <property type="molecule type" value="Genomic_DNA"/>
</dbReference>
<dbReference type="PROSITE" id="PS51897">
    <property type="entry name" value="ANNEXIN_2"/>
    <property type="match status" value="1"/>
</dbReference>
<dbReference type="InterPro" id="IPR001464">
    <property type="entry name" value="Annexin"/>
</dbReference>
<accession>A0A0R3WWW0</accession>
<dbReference type="PANTHER" id="PTHR10502:SF102">
    <property type="entry name" value="ANNEXIN B11"/>
    <property type="match status" value="1"/>
</dbReference>
<dbReference type="OrthoDB" id="37886at2759"/>
<dbReference type="SMART" id="SM00335">
    <property type="entry name" value="ANX"/>
    <property type="match status" value="1"/>
</dbReference>
<evidence type="ECO:0000256" key="3">
    <source>
        <dbReference type="ARBA" id="ARBA00023216"/>
    </source>
</evidence>
<evidence type="ECO:0000256" key="2">
    <source>
        <dbReference type="ARBA" id="ARBA00022737"/>
    </source>
</evidence>
<keyword evidence="2 4" id="KW-0677">Repeat</keyword>
<evidence type="ECO:0000313" key="6">
    <source>
        <dbReference type="Proteomes" id="UP000274429"/>
    </source>
</evidence>
<dbReference type="STRING" id="6205.A0A0R3WWW0"/>
<dbReference type="GO" id="GO:0005544">
    <property type="term" value="F:calcium-dependent phospholipid binding"/>
    <property type="evidence" value="ECO:0007669"/>
    <property type="project" value="UniProtKB-KW"/>
</dbReference>
<evidence type="ECO:0000313" key="7">
    <source>
        <dbReference type="WBParaSite" id="TTAC_0000525001-mRNA-1"/>
    </source>
</evidence>
<dbReference type="Gene3D" id="1.10.220.10">
    <property type="entry name" value="Annexin"/>
    <property type="match status" value="1"/>
</dbReference>
<dbReference type="WBParaSite" id="TTAC_0000525001-mRNA-1">
    <property type="protein sequence ID" value="TTAC_0000525001-mRNA-1"/>
    <property type="gene ID" value="TTAC_0000525001"/>
</dbReference>
<dbReference type="FunFam" id="1.10.220.10:FF:000001">
    <property type="entry name" value="Annexin"/>
    <property type="match status" value="1"/>
</dbReference>
<dbReference type="GO" id="GO:0012506">
    <property type="term" value="C:vesicle membrane"/>
    <property type="evidence" value="ECO:0007669"/>
    <property type="project" value="TreeGrafter"/>
</dbReference>
<gene>
    <name evidence="5" type="ORF">TTAC_LOCUS5235</name>
</gene>
<dbReference type="InterPro" id="IPR018502">
    <property type="entry name" value="Annexin_repeat"/>
</dbReference>
<keyword evidence="4" id="KW-0111">Calcium/phospholipid-binding</keyword>
<dbReference type="PROSITE" id="PS00223">
    <property type="entry name" value="ANNEXIN_1"/>
    <property type="match status" value="1"/>
</dbReference>
<dbReference type="GO" id="GO:0005509">
    <property type="term" value="F:calcium ion binding"/>
    <property type="evidence" value="ECO:0007669"/>
    <property type="project" value="InterPro"/>
</dbReference>
<dbReference type="SUPFAM" id="SSF47874">
    <property type="entry name" value="Annexin"/>
    <property type="match status" value="1"/>
</dbReference>